<protein>
    <recommendedName>
        <fullName evidence="1">DUF7671 domain-containing protein</fullName>
    </recommendedName>
</protein>
<dbReference type="Pfam" id="PF24710">
    <property type="entry name" value="DUF7671"/>
    <property type="match status" value="1"/>
</dbReference>
<dbReference type="RefSeq" id="WP_166010497.1">
    <property type="nucleotide sequence ID" value="NZ_CP049888.1"/>
</dbReference>
<name>A0A6G8B0C3_9LACO</name>
<keyword evidence="3" id="KW-1185">Reference proteome</keyword>
<organism evidence="2 3">
    <name type="scientific">Weissella coleopterorum</name>
    <dbReference type="NCBI Taxonomy" id="2714949"/>
    <lineage>
        <taxon>Bacteria</taxon>
        <taxon>Bacillati</taxon>
        <taxon>Bacillota</taxon>
        <taxon>Bacilli</taxon>
        <taxon>Lactobacillales</taxon>
        <taxon>Lactobacillaceae</taxon>
        <taxon>Weissella</taxon>
    </lineage>
</organism>
<evidence type="ECO:0000259" key="1">
    <source>
        <dbReference type="Pfam" id="PF24710"/>
    </source>
</evidence>
<evidence type="ECO:0000313" key="2">
    <source>
        <dbReference type="EMBL" id="QIL50669.1"/>
    </source>
</evidence>
<reference evidence="2 3" key="1">
    <citation type="submission" date="2020-03" db="EMBL/GenBank/DDBJ databases">
        <title>Weissella sp. nov., isolated from Cybister lewisianus.</title>
        <authorList>
            <person name="Hyun D.-W."/>
            <person name="Bae J.-W."/>
        </authorList>
    </citation>
    <scope>NUCLEOTIDE SEQUENCE [LARGE SCALE GENOMIC DNA]</scope>
    <source>
        <strain evidence="2 3">HDW19</strain>
    </source>
</reference>
<gene>
    <name evidence="2" type="ORF">G7084_04675</name>
</gene>
<dbReference type="Proteomes" id="UP000500741">
    <property type="component" value="Chromosome"/>
</dbReference>
<dbReference type="EMBL" id="CP049888">
    <property type="protein sequence ID" value="QIL50669.1"/>
    <property type="molecule type" value="Genomic_DNA"/>
</dbReference>
<proteinExistence type="predicted"/>
<accession>A0A6G8B0C3</accession>
<dbReference type="KEGG" id="wco:G7084_04675"/>
<evidence type="ECO:0000313" key="3">
    <source>
        <dbReference type="Proteomes" id="UP000500741"/>
    </source>
</evidence>
<dbReference type="InterPro" id="IPR056088">
    <property type="entry name" value="DUF7671"/>
</dbReference>
<sequence>MASKYPTAQLVGVMLQQDVNGRYYAEKSSLYLADFHSWRIGKHTKGKLREPGQIFLTEQNMAVVLVEIKPLSFKDRHEYTVMGRFTGTALPNDQFNIILKNYLNLE</sequence>
<dbReference type="AlphaFoldDB" id="A0A6G8B0C3"/>
<feature type="domain" description="DUF7671" evidence="1">
    <location>
        <begin position="3"/>
        <end position="90"/>
    </location>
</feature>